<reference evidence="2" key="1">
    <citation type="submission" date="2023-03" db="EMBL/GenBank/DDBJ databases">
        <title>Massive genome expansion in bonnet fungi (Mycena s.s.) driven by repeated elements and novel gene families across ecological guilds.</title>
        <authorList>
            <consortium name="Lawrence Berkeley National Laboratory"/>
            <person name="Harder C.B."/>
            <person name="Miyauchi S."/>
            <person name="Viragh M."/>
            <person name="Kuo A."/>
            <person name="Thoen E."/>
            <person name="Andreopoulos B."/>
            <person name="Lu D."/>
            <person name="Skrede I."/>
            <person name="Drula E."/>
            <person name="Henrissat B."/>
            <person name="Morin E."/>
            <person name="Kohler A."/>
            <person name="Barry K."/>
            <person name="LaButti K."/>
            <person name="Morin E."/>
            <person name="Salamov A."/>
            <person name="Lipzen A."/>
            <person name="Mereny Z."/>
            <person name="Hegedus B."/>
            <person name="Baldrian P."/>
            <person name="Stursova M."/>
            <person name="Weitz H."/>
            <person name="Taylor A."/>
            <person name="Grigoriev I.V."/>
            <person name="Nagy L.G."/>
            <person name="Martin F."/>
            <person name="Kauserud H."/>
        </authorList>
    </citation>
    <scope>NUCLEOTIDE SEQUENCE</scope>
    <source>
        <strain evidence="2">9284</strain>
    </source>
</reference>
<feature type="region of interest" description="Disordered" evidence="1">
    <location>
        <begin position="117"/>
        <end position="140"/>
    </location>
</feature>
<dbReference type="AlphaFoldDB" id="A0AAD7B8Z7"/>
<organism evidence="2 3">
    <name type="scientific">Roridomyces roridus</name>
    <dbReference type="NCBI Taxonomy" id="1738132"/>
    <lineage>
        <taxon>Eukaryota</taxon>
        <taxon>Fungi</taxon>
        <taxon>Dikarya</taxon>
        <taxon>Basidiomycota</taxon>
        <taxon>Agaricomycotina</taxon>
        <taxon>Agaricomycetes</taxon>
        <taxon>Agaricomycetidae</taxon>
        <taxon>Agaricales</taxon>
        <taxon>Marasmiineae</taxon>
        <taxon>Mycenaceae</taxon>
        <taxon>Roridomyces</taxon>
    </lineage>
</organism>
<dbReference type="Gene3D" id="1.10.510.10">
    <property type="entry name" value="Transferase(Phosphotransferase) domain 1"/>
    <property type="match status" value="1"/>
</dbReference>
<keyword evidence="3" id="KW-1185">Reference proteome</keyword>
<evidence type="ECO:0008006" key="4">
    <source>
        <dbReference type="Google" id="ProtNLM"/>
    </source>
</evidence>
<proteinExistence type="predicted"/>
<dbReference type="SUPFAM" id="SSF56112">
    <property type="entry name" value="Protein kinase-like (PK-like)"/>
    <property type="match status" value="1"/>
</dbReference>
<dbReference type="InterPro" id="IPR011009">
    <property type="entry name" value="Kinase-like_dom_sf"/>
</dbReference>
<sequence>MSSRYWDPKPPSAVPAHTRFSFLKRALRRFDPRHTSAALSVSSRVVDDEYDEPGVREVLTGLASCREIPSRVVDEDYDEPGMSFISNASGFTLGEGTFNNIHGDVVIYQDVPRALKRSSSNPLGEPRRKRRRKGDEDGPKIIQNKHLHLDFEIGRGQGYLLHAGNLLNGRAVIVKVFNAGKDARGQLEATVAISRGLFHPNVLRMEGISAPTSIHQFITYEDAHRKTAEGPLAVALRDDLDMSIVLGFKMISDLSSGIDYLNTQGISLPSGPESFDVFLDINNRFLFSINPPTDANTVHDEEDDTSSVWTLFNGLCRKVLRSANRVLHDEDIERTPAIIFDSSPRSPAILKPPPSPSLDQALIQTEEAIPSDHDSVPSVIPPRREYVWRMMEVPQSLATIATQIPRDLALRHASINRLVLTDGGSIHRCPGYVREEVTLATRTADSAVVFHDAPTIQEVCSVCHEVVSSGEVFHCVCGQEEPGSRPTFKCRSCKSWSHWNCGADPDKTICHFCSSETSVIRVEDVSVLEQDAHPPAQSTPEVAPSAPTILSSTHPREMGPVLVDPKELYFDSFDSAYNNPSSSDSDPSFLDDDEELGSVERFPAPPPNTPDDPTMNVFFRFPTFRTTLAHDRHTRRPAIQPSMSPKPTSQCTVTAIAQHLGVPVPWIIFASSRQEGWVPLQREM</sequence>
<evidence type="ECO:0000256" key="1">
    <source>
        <dbReference type="SAM" id="MobiDB-lite"/>
    </source>
</evidence>
<comment type="caution">
    <text evidence="2">The sequence shown here is derived from an EMBL/GenBank/DDBJ whole genome shotgun (WGS) entry which is preliminary data.</text>
</comment>
<name>A0AAD7B8Z7_9AGAR</name>
<dbReference type="EMBL" id="JARKIF010000027">
    <property type="protein sequence ID" value="KAJ7613930.1"/>
    <property type="molecule type" value="Genomic_DNA"/>
</dbReference>
<dbReference type="Proteomes" id="UP001221142">
    <property type="component" value="Unassembled WGS sequence"/>
</dbReference>
<evidence type="ECO:0000313" key="3">
    <source>
        <dbReference type="Proteomes" id="UP001221142"/>
    </source>
</evidence>
<feature type="region of interest" description="Disordered" evidence="1">
    <location>
        <begin position="578"/>
        <end position="615"/>
    </location>
</feature>
<protein>
    <recommendedName>
        <fullName evidence="4">Protein kinase domain-containing protein</fullName>
    </recommendedName>
</protein>
<accession>A0AAD7B8Z7</accession>
<gene>
    <name evidence="2" type="ORF">FB45DRAFT_1036060</name>
</gene>
<evidence type="ECO:0000313" key="2">
    <source>
        <dbReference type="EMBL" id="KAJ7613930.1"/>
    </source>
</evidence>